<reference evidence="2" key="1">
    <citation type="submission" date="2020-02" db="EMBL/GenBank/DDBJ databases">
        <authorList>
            <person name="Fontana A."/>
            <person name="Patrone V."/>
            <person name="Morelli L."/>
        </authorList>
    </citation>
    <scope>NUCLEOTIDE SEQUENCE</scope>
    <source>
        <strain evidence="1">CCUG 30943</strain>
        <strain evidence="2">CCUG 43002</strain>
    </source>
</reference>
<dbReference type="EMBL" id="JAAOCX010000004">
    <property type="protein sequence ID" value="MBJ7632397.1"/>
    <property type="molecule type" value="Genomic_DNA"/>
</dbReference>
<dbReference type="EMBL" id="JAAOCP010000006">
    <property type="protein sequence ID" value="MBJ7639047.1"/>
    <property type="molecule type" value="Genomic_DNA"/>
</dbReference>
<name>A0A4Z0RMS8_WEICO</name>
<dbReference type="Proteomes" id="UP000808038">
    <property type="component" value="Unassembled WGS sequence"/>
</dbReference>
<sequence length="293" mass="33583">MARKVASYKKIRPPRVKLGRNQDAGFAIRVAVTDTRADIYQPYQHPKADQKVTIGFLDHEEVASRRIWQQFIQQNAARVTEPDVDLVSVQSARHSASVYVSFVAHEKPAFQVLRVAQRLGGNWQKMPVLQTQFLEQASEVGDWVRKIVAGEAFQPFTFQMYTWLRWWSQPGLKQQLEKRGKHWLVSAGEHHDGLSDEHVAVAQTLLKSGLLAVRQTQVVVSDTGIALMNYFARYYETQFAQSYGEASVWQSDELLTEASADTLGQFTTKHTKRRQALKLPTKVPKNYRGDRWR</sequence>
<reference evidence="2 3" key="2">
    <citation type="journal article" date="2021" name="Int. J. Food Microbiol.">
        <title>Safety demonstration of a microbial species for use in the food chain: Weissella confusa.</title>
        <authorList>
            <person name="Bourdichon F."/>
            <person name="Patrone V."/>
            <person name="Fontana A."/>
            <person name="Milani G."/>
            <person name="Morelli L."/>
        </authorList>
    </citation>
    <scope>NUCLEOTIDE SEQUENCE [LARGE SCALE GENOMIC DNA]</scope>
    <source>
        <strain evidence="1">CCUG 30943</strain>
        <strain evidence="2 3">CCUG 43002</strain>
    </source>
</reference>
<accession>A0A4Z0RMS8</accession>
<organism evidence="2 3">
    <name type="scientific">Weissella confusa</name>
    <name type="common">Lactobacillus confusus</name>
    <dbReference type="NCBI Taxonomy" id="1583"/>
    <lineage>
        <taxon>Bacteria</taxon>
        <taxon>Bacillati</taxon>
        <taxon>Bacillota</taxon>
        <taxon>Bacilli</taxon>
        <taxon>Lactobacillales</taxon>
        <taxon>Lactobacillaceae</taxon>
        <taxon>Weissella</taxon>
    </lineage>
</organism>
<dbReference type="AlphaFoldDB" id="A0A4Z0RMS8"/>
<dbReference type="RefSeq" id="WP_004560111.1">
    <property type="nucleotide sequence ID" value="NZ_ALXH01000035.1"/>
</dbReference>
<evidence type="ECO:0000313" key="1">
    <source>
        <dbReference type="EMBL" id="MBJ7632397.1"/>
    </source>
</evidence>
<evidence type="ECO:0000313" key="3">
    <source>
        <dbReference type="Proteomes" id="UP000728106"/>
    </source>
</evidence>
<comment type="caution">
    <text evidence="2">The sequence shown here is derived from an EMBL/GenBank/DDBJ whole genome shotgun (WGS) entry which is preliminary data.</text>
</comment>
<proteinExistence type="predicted"/>
<evidence type="ECO:0000313" key="2">
    <source>
        <dbReference type="EMBL" id="MBJ7639047.1"/>
    </source>
</evidence>
<dbReference type="Proteomes" id="UP000728106">
    <property type="component" value="Unassembled WGS sequence"/>
</dbReference>
<protein>
    <submittedName>
        <fullName evidence="2">Uncharacterized protein</fullName>
    </submittedName>
</protein>
<dbReference type="GeneID" id="57978003"/>
<keyword evidence="3" id="KW-1185">Reference proteome</keyword>
<gene>
    <name evidence="2" type="ORF">HAU20_06575</name>
    <name evidence="1" type="ORF">HAU43_04770</name>
</gene>